<dbReference type="InterPro" id="IPR053734">
    <property type="entry name" value="Phage_Head-Tail_Connect_sf"/>
</dbReference>
<dbReference type="EMBL" id="QZMU01000001">
    <property type="protein sequence ID" value="RRQ20701.1"/>
    <property type="molecule type" value="Genomic_DNA"/>
</dbReference>
<accession>A0A426QG23</accession>
<evidence type="ECO:0000313" key="2">
    <source>
        <dbReference type="Proteomes" id="UP000287798"/>
    </source>
</evidence>
<dbReference type="GO" id="GO:0019068">
    <property type="term" value="P:virion assembly"/>
    <property type="evidence" value="ECO:0007669"/>
    <property type="project" value="InterPro"/>
</dbReference>
<dbReference type="InterPro" id="IPR008018">
    <property type="entry name" value="Phage_tail_attach_FII"/>
</dbReference>
<dbReference type="Gene3D" id="2.40.10.180">
    <property type="entry name" value="Phage tail proteins"/>
    <property type="match status" value="1"/>
</dbReference>
<keyword evidence="2" id="KW-1185">Reference proteome</keyword>
<evidence type="ECO:0000313" key="1">
    <source>
        <dbReference type="EMBL" id="RRQ20701.1"/>
    </source>
</evidence>
<name>A0A426QG23_9GAMM</name>
<dbReference type="AlphaFoldDB" id="A0A426QG23"/>
<reference evidence="1 2" key="1">
    <citation type="journal article" date="2010" name="Int. J. Syst. Evol. Microbiol.">
        <title>Thiohalobacter thiocyanaticus gen. nov., sp. nov., a moderately halophilic, sulfur-oxidizing gammaproteobacterium from hypersaline lakes, that utilizes thiocyanate.</title>
        <authorList>
            <person name="Sorokin D.Y."/>
            <person name="Kovaleva O.L."/>
            <person name="Tourova T.P."/>
            <person name="Muyzer G."/>
        </authorList>
    </citation>
    <scope>NUCLEOTIDE SEQUENCE [LARGE SCALE GENOMIC DNA]</scope>
    <source>
        <strain evidence="1 2">Hrh1</strain>
    </source>
</reference>
<dbReference type="Proteomes" id="UP000287798">
    <property type="component" value="Unassembled WGS sequence"/>
</dbReference>
<gene>
    <name evidence="1" type="ORF">D6C00_01010</name>
</gene>
<protein>
    <submittedName>
        <fullName evidence="1">Uncharacterized protein</fullName>
    </submittedName>
</protein>
<comment type="caution">
    <text evidence="1">The sequence shown here is derived from an EMBL/GenBank/DDBJ whole genome shotgun (WGS) entry which is preliminary data.</text>
</comment>
<dbReference type="Pfam" id="PF05354">
    <property type="entry name" value="Phage_attach"/>
    <property type="match status" value="1"/>
</dbReference>
<dbReference type="SUPFAM" id="SSF69279">
    <property type="entry name" value="Phage tail proteins"/>
    <property type="match status" value="1"/>
</dbReference>
<sequence>MSFRDAVLQATEDAHAHLGEDVTLPSGVQVQGVFSYPTTEMEIRRGQAGSIRAPARDPVVSLTETDAAGLVRGDTLTIRGKAFDIVEALPTGTGRVKFTLVETQPTDPSGPTTWR</sequence>
<organism evidence="1 2">
    <name type="scientific">Thiohalobacter thiocyanaticus</name>
    <dbReference type="NCBI Taxonomy" id="585455"/>
    <lineage>
        <taxon>Bacteria</taxon>
        <taxon>Pseudomonadati</taxon>
        <taxon>Pseudomonadota</taxon>
        <taxon>Gammaproteobacteria</taxon>
        <taxon>Thiohalobacterales</taxon>
        <taxon>Thiohalobacteraceae</taxon>
        <taxon>Thiohalobacter</taxon>
    </lineage>
</organism>
<dbReference type="RefSeq" id="WP_125179915.1">
    <property type="nucleotide sequence ID" value="NZ_QZMU01000001.1"/>
</dbReference>
<proteinExistence type="predicted"/>